<sequence>MSIERGWPVLLRVVSLGITRTKMEGHSERGRVTVWERNLSLERGSGNQTMGNNVYIIAMQGRRMHGVCKSRRTMLRLLLLSGGDCVGHC</sequence>
<dbReference type="EMBL" id="KN834000">
    <property type="protein sequence ID" value="KIK13378.1"/>
    <property type="molecule type" value="Genomic_DNA"/>
</dbReference>
<organism evidence="1 2">
    <name type="scientific">Pisolithus microcarpus 441</name>
    <dbReference type="NCBI Taxonomy" id="765257"/>
    <lineage>
        <taxon>Eukaryota</taxon>
        <taxon>Fungi</taxon>
        <taxon>Dikarya</taxon>
        <taxon>Basidiomycota</taxon>
        <taxon>Agaricomycotina</taxon>
        <taxon>Agaricomycetes</taxon>
        <taxon>Agaricomycetidae</taxon>
        <taxon>Boletales</taxon>
        <taxon>Sclerodermatineae</taxon>
        <taxon>Pisolithaceae</taxon>
        <taxon>Pisolithus</taxon>
    </lineage>
</organism>
<protein>
    <submittedName>
        <fullName evidence="1">Uncharacterized protein</fullName>
    </submittedName>
</protein>
<reference evidence="1 2" key="1">
    <citation type="submission" date="2014-04" db="EMBL/GenBank/DDBJ databases">
        <authorList>
            <consortium name="DOE Joint Genome Institute"/>
            <person name="Kuo A."/>
            <person name="Kohler A."/>
            <person name="Costa M.D."/>
            <person name="Nagy L.G."/>
            <person name="Floudas D."/>
            <person name="Copeland A."/>
            <person name="Barry K.W."/>
            <person name="Cichocki N."/>
            <person name="Veneault-Fourrey C."/>
            <person name="LaButti K."/>
            <person name="Lindquist E.A."/>
            <person name="Lipzen A."/>
            <person name="Lundell T."/>
            <person name="Morin E."/>
            <person name="Murat C."/>
            <person name="Sun H."/>
            <person name="Tunlid A."/>
            <person name="Henrissat B."/>
            <person name="Grigoriev I.V."/>
            <person name="Hibbett D.S."/>
            <person name="Martin F."/>
            <person name="Nordberg H.P."/>
            <person name="Cantor M.N."/>
            <person name="Hua S.X."/>
        </authorList>
    </citation>
    <scope>NUCLEOTIDE SEQUENCE [LARGE SCALE GENOMIC DNA]</scope>
    <source>
        <strain evidence="1 2">441</strain>
    </source>
</reference>
<dbReference type="HOGENOM" id="CLU_2455586_0_0_1"/>
<dbReference type="Proteomes" id="UP000054018">
    <property type="component" value="Unassembled WGS sequence"/>
</dbReference>
<dbReference type="AlphaFoldDB" id="A0A0C9YZZ0"/>
<name>A0A0C9YZZ0_9AGAM</name>
<accession>A0A0C9YZZ0</accession>
<evidence type="ECO:0000313" key="2">
    <source>
        <dbReference type="Proteomes" id="UP000054018"/>
    </source>
</evidence>
<proteinExistence type="predicted"/>
<keyword evidence="2" id="KW-1185">Reference proteome</keyword>
<gene>
    <name evidence="1" type="ORF">PISMIDRAFT_688683</name>
</gene>
<evidence type="ECO:0000313" key="1">
    <source>
        <dbReference type="EMBL" id="KIK13378.1"/>
    </source>
</evidence>
<reference evidence="2" key="2">
    <citation type="submission" date="2015-01" db="EMBL/GenBank/DDBJ databases">
        <title>Evolutionary Origins and Diversification of the Mycorrhizal Mutualists.</title>
        <authorList>
            <consortium name="DOE Joint Genome Institute"/>
            <consortium name="Mycorrhizal Genomics Consortium"/>
            <person name="Kohler A."/>
            <person name="Kuo A."/>
            <person name="Nagy L.G."/>
            <person name="Floudas D."/>
            <person name="Copeland A."/>
            <person name="Barry K.W."/>
            <person name="Cichocki N."/>
            <person name="Veneault-Fourrey C."/>
            <person name="LaButti K."/>
            <person name="Lindquist E.A."/>
            <person name="Lipzen A."/>
            <person name="Lundell T."/>
            <person name="Morin E."/>
            <person name="Murat C."/>
            <person name="Riley R."/>
            <person name="Ohm R."/>
            <person name="Sun H."/>
            <person name="Tunlid A."/>
            <person name="Henrissat B."/>
            <person name="Grigoriev I.V."/>
            <person name="Hibbett D.S."/>
            <person name="Martin F."/>
        </authorList>
    </citation>
    <scope>NUCLEOTIDE SEQUENCE [LARGE SCALE GENOMIC DNA]</scope>
    <source>
        <strain evidence="2">441</strain>
    </source>
</reference>